<gene>
    <name evidence="2" type="ORF">B296_00017112</name>
</gene>
<evidence type="ECO:0000256" key="1">
    <source>
        <dbReference type="SAM" id="MobiDB-lite"/>
    </source>
</evidence>
<accession>A0A426ZRL0</accession>
<proteinExistence type="predicted"/>
<evidence type="ECO:0000313" key="2">
    <source>
        <dbReference type="EMBL" id="RRT66525.1"/>
    </source>
</evidence>
<name>A0A426ZRL0_ENSVE</name>
<dbReference type="AlphaFoldDB" id="A0A426ZRL0"/>
<sequence length="164" mass="16749">MASQSSRTCAADSIAPIAVASGAVTEAGGPDEDRVPTAAPSALLGPVGVVDAGEYDPRDDGEPYDDDAVQGFSSQAIRPHSVETHLSRSICLAAKLSLGRERVFIGGGVGVWGSADSCRRSYAQPVSELTERGVAWRGVSDGAKGSVCLRVKGGDGFPSGNQVC</sequence>
<dbReference type="Proteomes" id="UP000287651">
    <property type="component" value="Unassembled WGS sequence"/>
</dbReference>
<dbReference type="EMBL" id="AMZH03005389">
    <property type="protein sequence ID" value="RRT66525.1"/>
    <property type="molecule type" value="Genomic_DNA"/>
</dbReference>
<reference evidence="2 3" key="1">
    <citation type="journal article" date="2014" name="Agronomy (Basel)">
        <title>A Draft Genome Sequence for Ensete ventricosum, the Drought-Tolerant Tree Against Hunger.</title>
        <authorList>
            <person name="Harrison J."/>
            <person name="Moore K.A."/>
            <person name="Paszkiewicz K."/>
            <person name="Jones T."/>
            <person name="Grant M."/>
            <person name="Ambacheew D."/>
            <person name="Muzemil S."/>
            <person name="Studholme D.J."/>
        </authorList>
    </citation>
    <scope>NUCLEOTIDE SEQUENCE [LARGE SCALE GENOMIC DNA]</scope>
</reference>
<comment type="caution">
    <text evidence="2">The sequence shown here is derived from an EMBL/GenBank/DDBJ whole genome shotgun (WGS) entry which is preliminary data.</text>
</comment>
<evidence type="ECO:0000313" key="3">
    <source>
        <dbReference type="Proteomes" id="UP000287651"/>
    </source>
</evidence>
<feature type="region of interest" description="Disordered" evidence="1">
    <location>
        <begin position="24"/>
        <end position="67"/>
    </location>
</feature>
<organism evidence="2 3">
    <name type="scientific">Ensete ventricosum</name>
    <name type="common">Abyssinian banana</name>
    <name type="synonym">Musa ensete</name>
    <dbReference type="NCBI Taxonomy" id="4639"/>
    <lineage>
        <taxon>Eukaryota</taxon>
        <taxon>Viridiplantae</taxon>
        <taxon>Streptophyta</taxon>
        <taxon>Embryophyta</taxon>
        <taxon>Tracheophyta</taxon>
        <taxon>Spermatophyta</taxon>
        <taxon>Magnoliopsida</taxon>
        <taxon>Liliopsida</taxon>
        <taxon>Zingiberales</taxon>
        <taxon>Musaceae</taxon>
        <taxon>Ensete</taxon>
    </lineage>
</organism>
<protein>
    <submittedName>
        <fullName evidence="2">Uncharacterized protein</fullName>
    </submittedName>
</protein>